<organism evidence="1 2">
    <name type="scientific">Lupinus albus</name>
    <name type="common">White lupine</name>
    <name type="synonym">Lupinus termis</name>
    <dbReference type="NCBI Taxonomy" id="3870"/>
    <lineage>
        <taxon>Eukaryota</taxon>
        <taxon>Viridiplantae</taxon>
        <taxon>Streptophyta</taxon>
        <taxon>Embryophyta</taxon>
        <taxon>Tracheophyta</taxon>
        <taxon>Spermatophyta</taxon>
        <taxon>Magnoliopsida</taxon>
        <taxon>eudicotyledons</taxon>
        <taxon>Gunneridae</taxon>
        <taxon>Pentapetalae</taxon>
        <taxon>rosids</taxon>
        <taxon>fabids</taxon>
        <taxon>Fabales</taxon>
        <taxon>Fabaceae</taxon>
        <taxon>Papilionoideae</taxon>
        <taxon>50 kb inversion clade</taxon>
        <taxon>genistoids sensu lato</taxon>
        <taxon>core genistoids</taxon>
        <taxon>Genisteae</taxon>
        <taxon>Lupinus</taxon>
    </lineage>
</organism>
<accession>A0A6A4PLV5</accession>
<dbReference type="PANTHER" id="PTHR33972:SF25">
    <property type="entry name" value="GENOME ASSEMBLY, CHROMOSOME: A06"/>
    <property type="match status" value="1"/>
</dbReference>
<proteinExistence type="predicted"/>
<name>A0A6A4PLV5_LUPAL</name>
<dbReference type="OrthoDB" id="1095098at2759"/>
<dbReference type="AlphaFoldDB" id="A0A6A4PLV5"/>
<evidence type="ECO:0000313" key="2">
    <source>
        <dbReference type="Proteomes" id="UP000447434"/>
    </source>
</evidence>
<dbReference type="EMBL" id="WOCE01000012">
    <property type="protein sequence ID" value="KAE9602440.1"/>
    <property type="molecule type" value="Genomic_DNA"/>
</dbReference>
<sequence>MMVMLISKTLLLCNASRWVNLSNINNPFSTILISFHHRHQSSQASKSKPQLLEIEREENDAYLKLLEDHIQRFIVTKATPDWLPFIPGSSFWVPPTPSPSTFFHNITAQRRHHNPLSLSLRASPQSLNLFIPENESGVGEDSAVEVNDTPEGMEVVTVKVKVQGIPENISLTEDEEG</sequence>
<keyword evidence="2" id="KW-1185">Reference proteome</keyword>
<protein>
    <submittedName>
        <fullName evidence="1">Uncharacterized protein</fullName>
    </submittedName>
</protein>
<dbReference type="Proteomes" id="UP000447434">
    <property type="component" value="Chromosome 12"/>
</dbReference>
<comment type="caution">
    <text evidence="1">The sequence shown here is derived from an EMBL/GenBank/DDBJ whole genome shotgun (WGS) entry which is preliminary data.</text>
</comment>
<dbReference type="PANTHER" id="PTHR33972">
    <property type="entry name" value="EXPRESSED PROTEIN"/>
    <property type="match status" value="1"/>
</dbReference>
<reference evidence="2" key="1">
    <citation type="journal article" date="2020" name="Nat. Commun.">
        <title>Genome sequence of the cluster root forming white lupin.</title>
        <authorList>
            <person name="Hufnagel B."/>
            <person name="Marques A."/>
            <person name="Soriano A."/>
            <person name="Marques L."/>
            <person name="Divol F."/>
            <person name="Doumas P."/>
            <person name="Sallet E."/>
            <person name="Mancinotti D."/>
            <person name="Carrere S."/>
            <person name="Marande W."/>
            <person name="Arribat S."/>
            <person name="Keller J."/>
            <person name="Huneau C."/>
            <person name="Blein T."/>
            <person name="Aime D."/>
            <person name="Laguerre M."/>
            <person name="Taylor J."/>
            <person name="Schubert V."/>
            <person name="Nelson M."/>
            <person name="Geu-Flores F."/>
            <person name="Crespi M."/>
            <person name="Gallardo-Guerrero K."/>
            <person name="Delaux P.-M."/>
            <person name="Salse J."/>
            <person name="Berges H."/>
            <person name="Guyot R."/>
            <person name="Gouzy J."/>
            <person name="Peret B."/>
        </authorList>
    </citation>
    <scope>NUCLEOTIDE SEQUENCE [LARGE SCALE GENOMIC DNA]</scope>
    <source>
        <strain evidence="2">cv. Amiga</strain>
    </source>
</reference>
<evidence type="ECO:0000313" key="1">
    <source>
        <dbReference type="EMBL" id="KAE9602440.1"/>
    </source>
</evidence>
<gene>
    <name evidence="1" type="ORF">Lalb_Chr12g0199601</name>
</gene>